<name>A0A0D6QSL1_ARACU</name>
<evidence type="ECO:0000256" key="6">
    <source>
        <dbReference type="ARBA" id="ARBA00022679"/>
    </source>
</evidence>
<evidence type="ECO:0000256" key="20">
    <source>
        <dbReference type="SAM" id="SignalP"/>
    </source>
</evidence>
<keyword evidence="12 19" id="KW-1133">Transmembrane helix</keyword>
<dbReference type="EC" id="2.7.11.1" evidence="3"/>
<dbReference type="Gene3D" id="1.10.510.10">
    <property type="entry name" value="Transferase(Phosphotransferase) domain 1"/>
    <property type="match status" value="1"/>
</dbReference>
<dbReference type="PROSITE" id="PS50011">
    <property type="entry name" value="PROTEIN_KINASE_DOM"/>
    <property type="match status" value="1"/>
</dbReference>
<dbReference type="EMBL" id="GCKF01046839">
    <property type="protein sequence ID" value="JAG93426.1"/>
    <property type="molecule type" value="Transcribed_RNA"/>
</dbReference>
<dbReference type="SUPFAM" id="SSF56112">
    <property type="entry name" value="Protein kinase-like (PK-like)"/>
    <property type="match status" value="1"/>
</dbReference>
<keyword evidence="11 18" id="KW-0067">ATP-binding</keyword>
<comment type="catalytic activity">
    <reaction evidence="16">
        <text>L-threonyl-[protein] + ATP = O-phospho-L-threonyl-[protein] + ADP + H(+)</text>
        <dbReference type="Rhea" id="RHEA:46608"/>
        <dbReference type="Rhea" id="RHEA-COMP:11060"/>
        <dbReference type="Rhea" id="RHEA-COMP:11605"/>
        <dbReference type="ChEBI" id="CHEBI:15378"/>
        <dbReference type="ChEBI" id="CHEBI:30013"/>
        <dbReference type="ChEBI" id="CHEBI:30616"/>
        <dbReference type="ChEBI" id="CHEBI:61977"/>
        <dbReference type="ChEBI" id="CHEBI:456216"/>
        <dbReference type="EC" id="2.7.11.1"/>
    </reaction>
</comment>
<evidence type="ECO:0000259" key="21">
    <source>
        <dbReference type="PROSITE" id="PS50011"/>
    </source>
</evidence>
<evidence type="ECO:0000313" key="22">
    <source>
        <dbReference type="EMBL" id="JAG93426.1"/>
    </source>
</evidence>
<reference evidence="22" key="1">
    <citation type="submission" date="2015-03" db="EMBL/GenBank/DDBJ databases">
        <title>A transcriptome of Araucaria cunninghamii, an australian fine timber species.</title>
        <authorList>
            <person name="Jing Yi C.J.Y."/>
            <person name="Yin San L.Y.S."/>
            <person name="Abdul Karim S.S."/>
            <person name="Wan Azmi N.N."/>
            <person name="Hercus R.R."/>
            <person name="Croft L.L."/>
        </authorList>
    </citation>
    <scope>NUCLEOTIDE SEQUENCE</scope>
    <source>
        <strain evidence="22">MI0301</strain>
        <tissue evidence="22">Leaf</tissue>
    </source>
</reference>
<dbReference type="InterPro" id="IPR008271">
    <property type="entry name" value="Ser/Thr_kinase_AS"/>
</dbReference>
<keyword evidence="5" id="KW-0723">Serine/threonine-protein kinase</keyword>
<dbReference type="AlphaFoldDB" id="A0A0D6QSL1"/>
<sequence>MANTYKIIHLALLLAQIFVVHIHNAEAASCPTDFNYVRHIPWDDSSCRGDEKSTGDCCQTVLSLFGIGLAEYLKNSSRFEFPDNATATACLADFQHQVDYVSTSLVTECLNDTSTFVSSPKLCGGIQTKQDWLNLLGTTPIDTACKGDLSNLGACNQCKDSAQQVAAIILEKSNETNIQQASLKCFYFAVLYGAGVVNEYGPKNEGTASCTVGLPLTSPKRKNYSRLILICTSVGSAVVVVGVAVVGGLYWLWARRSRKAPHRQFIRRNRSLLKGTVRPNTGAIWYDIDEIRAATANFSQRNLVGEGGFGTVYKGTLPDGQLIAVKRIKNCSAEGDAEFLNEVQIINNIKHRNLVVLRGCCVSSDDVQGHQRFLIHDYMPNGNLEDHIFGRRKTPLAWPQRKNIVLGTAKGLAYLHYGVQPAIYHRDIKATNIVLDEDLNARVSDFGLARISKEGQSELTTRVAGTHGYLAPEYALYGQLTEKSDVYSFGVVVLEIMSGRKALDTSADYSTDYLISDWAWTLVKGGRACEVIDPAIRDGAPQSIMHRFVLVGILCAHVMVALRPTMVEALKMLEGDVEIPEIPDRPLPLTHQTLDYGNSSFVISGSSIYSPFNVHVQP</sequence>
<dbReference type="Pfam" id="PF00069">
    <property type="entry name" value="Pkinase"/>
    <property type="match status" value="1"/>
</dbReference>
<dbReference type="PROSITE" id="PS00108">
    <property type="entry name" value="PROTEIN_KINASE_ST"/>
    <property type="match status" value="1"/>
</dbReference>
<dbReference type="InterPro" id="IPR052059">
    <property type="entry name" value="CR_Ser/Thr_kinase"/>
</dbReference>
<proteinExistence type="predicted"/>
<protein>
    <recommendedName>
        <fullName evidence="3">non-specific serine/threonine protein kinase</fullName>
        <ecNumber evidence="3">2.7.11.1</ecNumber>
    </recommendedName>
</protein>
<dbReference type="InterPro" id="IPR043891">
    <property type="entry name" value="SPARK"/>
</dbReference>
<dbReference type="Gene3D" id="3.30.200.20">
    <property type="entry name" value="Phosphorylase Kinase, domain 1"/>
    <property type="match status" value="1"/>
</dbReference>
<accession>A0A0D6QSL1</accession>
<dbReference type="InterPro" id="IPR000719">
    <property type="entry name" value="Prot_kinase_dom"/>
</dbReference>
<keyword evidence="9 18" id="KW-0547">Nucleotide-binding</keyword>
<evidence type="ECO:0000256" key="19">
    <source>
        <dbReference type="SAM" id="Phobius"/>
    </source>
</evidence>
<dbReference type="GO" id="GO:0004674">
    <property type="term" value="F:protein serine/threonine kinase activity"/>
    <property type="evidence" value="ECO:0007669"/>
    <property type="project" value="UniProtKB-KW"/>
</dbReference>
<dbReference type="PROSITE" id="PS00107">
    <property type="entry name" value="PROTEIN_KINASE_ATP"/>
    <property type="match status" value="1"/>
</dbReference>
<dbReference type="GO" id="GO:0005886">
    <property type="term" value="C:plasma membrane"/>
    <property type="evidence" value="ECO:0007669"/>
    <property type="project" value="UniProtKB-SubCell"/>
</dbReference>
<keyword evidence="10" id="KW-0418">Kinase</keyword>
<dbReference type="InterPro" id="IPR011009">
    <property type="entry name" value="Kinase-like_dom_sf"/>
</dbReference>
<evidence type="ECO:0000256" key="1">
    <source>
        <dbReference type="ARBA" id="ARBA00004162"/>
    </source>
</evidence>
<keyword evidence="8 20" id="KW-0732">Signal</keyword>
<evidence type="ECO:0000256" key="8">
    <source>
        <dbReference type="ARBA" id="ARBA00022729"/>
    </source>
</evidence>
<evidence type="ECO:0000256" key="5">
    <source>
        <dbReference type="ARBA" id="ARBA00022527"/>
    </source>
</evidence>
<dbReference type="SMART" id="SM00220">
    <property type="entry name" value="S_TKc"/>
    <property type="match status" value="1"/>
</dbReference>
<dbReference type="GO" id="GO:0005524">
    <property type="term" value="F:ATP binding"/>
    <property type="evidence" value="ECO:0007669"/>
    <property type="project" value="UniProtKB-UniRule"/>
</dbReference>
<feature type="transmembrane region" description="Helical" evidence="19">
    <location>
        <begin position="227"/>
        <end position="253"/>
    </location>
</feature>
<dbReference type="Pfam" id="PF19160">
    <property type="entry name" value="SPARK"/>
    <property type="match status" value="1"/>
</dbReference>
<dbReference type="CDD" id="cd14066">
    <property type="entry name" value="STKc_IRAK"/>
    <property type="match status" value="1"/>
</dbReference>
<feature type="domain" description="Protein kinase" evidence="21">
    <location>
        <begin position="298"/>
        <end position="549"/>
    </location>
</feature>
<dbReference type="FunFam" id="3.30.200.20:FF:000542">
    <property type="entry name" value="Receptor-like serine/threonine-protein kinase At4g25390"/>
    <property type="match status" value="1"/>
</dbReference>
<feature type="chain" id="PRO_5002311349" description="non-specific serine/threonine protein kinase" evidence="20">
    <location>
        <begin position="28"/>
        <end position="618"/>
    </location>
</feature>
<evidence type="ECO:0000256" key="9">
    <source>
        <dbReference type="ARBA" id="ARBA00022741"/>
    </source>
</evidence>
<evidence type="ECO:0000256" key="15">
    <source>
        <dbReference type="ARBA" id="ARBA00023180"/>
    </source>
</evidence>
<dbReference type="FunFam" id="1.10.510.10:FF:000287">
    <property type="entry name" value="probable LRR receptor-like serine/threonine-protein kinase RKF3"/>
    <property type="match status" value="1"/>
</dbReference>
<keyword evidence="13 19" id="KW-0472">Membrane</keyword>
<feature type="binding site" evidence="18">
    <location>
        <position position="326"/>
    </location>
    <ligand>
        <name>ATP</name>
        <dbReference type="ChEBI" id="CHEBI:30616"/>
    </ligand>
</feature>
<evidence type="ECO:0000256" key="3">
    <source>
        <dbReference type="ARBA" id="ARBA00012513"/>
    </source>
</evidence>
<evidence type="ECO:0000256" key="18">
    <source>
        <dbReference type="PROSITE-ProRule" id="PRU10141"/>
    </source>
</evidence>
<evidence type="ECO:0000256" key="14">
    <source>
        <dbReference type="ARBA" id="ARBA00023170"/>
    </source>
</evidence>
<evidence type="ECO:0000256" key="2">
    <source>
        <dbReference type="ARBA" id="ARBA00004479"/>
    </source>
</evidence>
<dbReference type="PANTHER" id="PTHR47973">
    <property type="entry name" value="CYSTEINE-RICH RECEPTOR-LIKE PROTEIN KINASE 3"/>
    <property type="match status" value="1"/>
</dbReference>
<evidence type="ECO:0000256" key="11">
    <source>
        <dbReference type="ARBA" id="ARBA00022840"/>
    </source>
</evidence>
<evidence type="ECO:0000256" key="17">
    <source>
        <dbReference type="ARBA" id="ARBA00048679"/>
    </source>
</evidence>
<evidence type="ECO:0000256" key="16">
    <source>
        <dbReference type="ARBA" id="ARBA00047899"/>
    </source>
</evidence>
<evidence type="ECO:0000256" key="4">
    <source>
        <dbReference type="ARBA" id="ARBA00022475"/>
    </source>
</evidence>
<comment type="subcellular location">
    <subcellularLocation>
        <location evidence="1">Cell membrane</location>
        <topology evidence="1">Single-pass membrane protein</topology>
    </subcellularLocation>
    <subcellularLocation>
        <location evidence="2">Membrane</location>
        <topology evidence="2">Single-pass type I membrane protein</topology>
    </subcellularLocation>
</comment>
<keyword evidence="14" id="KW-0675">Receptor</keyword>
<keyword evidence="6" id="KW-0808">Transferase</keyword>
<evidence type="ECO:0000256" key="12">
    <source>
        <dbReference type="ARBA" id="ARBA00022989"/>
    </source>
</evidence>
<keyword evidence="7 19" id="KW-0812">Transmembrane</keyword>
<evidence type="ECO:0000256" key="13">
    <source>
        <dbReference type="ARBA" id="ARBA00023136"/>
    </source>
</evidence>
<dbReference type="InterPro" id="IPR017441">
    <property type="entry name" value="Protein_kinase_ATP_BS"/>
</dbReference>
<organism evidence="22">
    <name type="scientific">Araucaria cunninghamii</name>
    <name type="common">Hoop pine</name>
    <name type="synonym">Moreton Bay pine</name>
    <dbReference type="NCBI Taxonomy" id="56994"/>
    <lineage>
        <taxon>Eukaryota</taxon>
        <taxon>Viridiplantae</taxon>
        <taxon>Streptophyta</taxon>
        <taxon>Embryophyta</taxon>
        <taxon>Tracheophyta</taxon>
        <taxon>Spermatophyta</taxon>
        <taxon>Pinopsida</taxon>
        <taxon>Pinidae</taxon>
        <taxon>Conifers II</taxon>
        <taxon>Araucariales</taxon>
        <taxon>Araucariaceae</taxon>
        <taxon>Araucaria</taxon>
    </lineage>
</organism>
<feature type="signal peptide" evidence="20">
    <location>
        <begin position="1"/>
        <end position="27"/>
    </location>
</feature>
<evidence type="ECO:0000256" key="10">
    <source>
        <dbReference type="ARBA" id="ARBA00022777"/>
    </source>
</evidence>
<keyword evidence="15" id="KW-0325">Glycoprotein</keyword>
<evidence type="ECO:0000256" key="7">
    <source>
        <dbReference type="ARBA" id="ARBA00022692"/>
    </source>
</evidence>
<keyword evidence="4" id="KW-1003">Cell membrane</keyword>
<comment type="catalytic activity">
    <reaction evidence="17">
        <text>L-seryl-[protein] + ATP = O-phospho-L-seryl-[protein] + ADP + H(+)</text>
        <dbReference type="Rhea" id="RHEA:17989"/>
        <dbReference type="Rhea" id="RHEA-COMP:9863"/>
        <dbReference type="Rhea" id="RHEA-COMP:11604"/>
        <dbReference type="ChEBI" id="CHEBI:15378"/>
        <dbReference type="ChEBI" id="CHEBI:29999"/>
        <dbReference type="ChEBI" id="CHEBI:30616"/>
        <dbReference type="ChEBI" id="CHEBI:83421"/>
        <dbReference type="ChEBI" id="CHEBI:456216"/>
        <dbReference type="EC" id="2.7.11.1"/>
    </reaction>
</comment>